<dbReference type="SUPFAM" id="SSF48208">
    <property type="entry name" value="Six-hairpin glycosidases"/>
    <property type="match status" value="1"/>
</dbReference>
<comment type="catalytic activity">
    <reaction evidence="4">
        <text>alpha,alpha-trehalose + H2O = alpha-D-glucose + beta-D-glucose</text>
        <dbReference type="Rhea" id="RHEA:32675"/>
        <dbReference type="ChEBI" id="CHEBI:15377"/>
        <dbReference type="ChEBI" id="CHEBI:15903"/>
        <dbReference type="ChEBI" id="CHEBI:16551"/>
        <dbReference type="ChEBI" id="CHEBI:17925"/>
        <dbReference type="EC" id="3.2.1.28"/>
    </reaction>
</comment>
<name>A0A914DST9_9BILA</name>
<keyword evidence="4" id="KW-0378">Hydrolase</keyword>
<dbReference type="PRINTS" id="PR00744">
    <property type="entry name" value="GLHYDRLASE37"/>
</dbReference>
<accession>A0A914DST9</accession>
<dbReference type="PANTHER" id="PTHR23403:SF12">
    <property type="entry name" value="TREHALASE"/>
    <property type="match status" value="1"/>
</dbReference>
<dbReference type="InterPro" id="IPR008928">
    <property type="entry name" value="6-hairpin_glycosidase_sf"/>
</dbReference>
<proteinExistence type="inferred from homology"/>
<evidence type="ECO:0000256" key="1">
    <source>
        <dbReference type="ARBA" id="ARBA00005615"/>
    </source>
</evidence>
<sequence length="406" mass="47135">MHKTAQGIILNLAYMVDHHGFIPNGGRVYYLSRSQPPLLTPMVYEYFLSTGDLDFVEKIFPLLEKEFIWFLNNRASSYKDEETGEEKFIYFQYRAKMKFPRPESYREDLELVHGLKTEAERVRVWSNIASAAETGWDFSTRWFAQSGPGVGDMRSIRTWSIVPVDLTAFMCINMRILASFYEIFGNFKKVAHYTKMYERMKLAMKTLHWNETDGIWYDYDLEKKLHSNTYYVSNAVPLYAKCYNDEDEVTPHLVYKYLKREGVLNFTKGIPTSLAMTSIQQWDKENAWPPMVHMVIDGFRTTGDPKLMKVAENMATQWMMVNYKSYRSGYAMFEKYNVSMFGGDDECSAGSGGEYEVQKGFGWTNGVILDLLDKYGAKLTSSSPNTSSSRVILFVFIVCYLKKILY</sequence>
<keyword evidence="5" id="KW-1185">Reference proteome</keyword>
<dbReference type="WBParaSite" id="ACRNAN_scaffold3768.g8000.t1">
    <property type="protein sequence ID" value="ACRNAN_scaffold3768.g8000.t1"/>
    <property type="gene ID" value="ACRNAN_scaffold3768.g8000"/>
</dbReference>
<keyword evidence="4" id="KW-0326">Glycosidase</keyword>
<evidence type="ECO:0000313" key="6">
    <source>
        <dbReference type="WBParaSite" id="ACRNAN_scaffold3768.g8000.t1"/>
    </source>
</evidence>
<evidence type="ECO:0000256" key="3">
    <source>
        <dbReference type="ARBA" id="ARBA00019905"/>
    </source>
</evidence>
<dbReference type="GO" id="GO:0005993">
    <property type="term" value="P:trehalose catabolic process"/>
    <property type="evidence" value="ECO:0007669"/>
    <property type="project" value="TreeGrafter"/>
</dbReference>
<evidence type="ECO:0000313" key="5">
    <source>
        <dbReference type="Proteomes" id="UP000887540"/>
    </source>
</evidence>
<evidence type="ECO:0000256" key="2">
    <source>
        <dbReference type="ARBA" id="ARBA00012757"/>
    </source>
</evidence>
<comment type="similarity">
    <text evidence="1 4">Belongs to the glycosyl hydrolase 37 family.</text>
</comment>
<dbReference type="AlphaFoldDB" id="A0A914DST9"/>
<dbReference type="Proteomes" id="UP000887540">
    <property type="component" value="Unplaced"/>
</dbReference>
<dbReference type="Pfam" id="PF01204">
    <property type="entry name" value="Trehalase"/>
    <property type="match status" value="1"/>
</dbReference>
<dbReference type="EC" id="3.2.1.28" evidence="2 4"/>
<dbReference type="PANTHER" id="PTHR23403">
    <property type="entry name" value="TREHALASE"/>
    <property type="match status" value="1"/>
</dbReference>
<dbReference type="InterPro" id="IPR012341">
    <property type="entry name" value="6hp_glycosidase-like_sf"/>
</dbReference>
<dbReference type="InterPro" id="IPR001661">
    <property type="entry name" value="Glyco_hydro_37"/>
</dbReference>
<dbReference type="Gene3D" id="1.50.10.10">
    <property type="match status" value="1"/>
</dbReference>
<organism evidence="5 6">
    <name type="scientific">Acrobeloides nanus</name>
    <dbReference type="NCBI Taxonomy" id="290746"/>
    <lineage>
        <taxon>Eukaryota</taxon>
        <taxon>Metazoa</taxon>
        <taxon>Ecdysozoa</taxon>
        <taxon>Nematoda</taxon>
        <taxon>Chromadorea</taxon>
        <taxon>Rhabditida</taxon>
        <taxon>Tylenchina</taxon>
        <taxon>Cephalobomorpha</taxon>
        <taxon>Cephaloboidea</taxon>
        <taxon>Cephalobidae</taxon>
        <taxon>Acrobeloides</taxon>
    </lineage>
</organism>
<protein>
    <recommendedName>
        <fullName evidence="3 4">Trehalase</fullName>
        <ecNumber evidence="2 4">3.2.1.28</ecNumber>
    </recommendedName>
    <alternativeName>
        <fullName evidence="4">Alpha-trehalose glucohydrolase</fullName>
    </alternativeName>
</protein>
<evidence type="ECO:0000256" key="4">
    <source>
        <dbReference type="RuleBase" id="RU361180"/>
    </source>
</evidence>
<reference evidence="6" key="1">
    <citation type="submission" date="2022-11" db="UniProtKB">
        <authorList>
            <consortium name="WormBaseParasite"/>
        </authorList>
    </citation>
    <scope>IDENTIFICATION</scope>
</reference>
<dbReference type="GO" id="GO:0004555">
    <property type="term" value="F:alpha,alpha-trehalase activity"/>
    <property type="evidence" value="ECO:0007669"/>
    <property type="project" value="UniProtKB-EC"/>
</dbReference>